<dbReference type="GO" id="GO:0003700">
    <property type="term" value="F:DNA-binding transcription factor activity"/>
    <property type="evidence" value="ECO:0007669"/>
    <property type="project" value="UniProtKB-UniRule"/>
</dbReference>
<evidence type="ECO:0000256" key="2">
    <source>
        <dbReference type="ARBA" id="ARBA00022491"/>
    </source>
</evidence>
<comment type="caution">
    <text evidence="10">The sequence shown here is derived from an EMBL/GenBank/DDBJ whole genome shotgun (WGS) entry which is preliminary data.</text>
</comment>
<keyword evidence="6 7" id="KW-0804">Transcription</keyword>
<organism evidence="10 11">
    <name type="scientific">Aerophobetes bacterium</name>
    <dbReference type="NCBI Taxonomy" id="2030807"/>
    <lineage>
        <taxon>Bacteria</taxon>
        <taxon>Candidatus Aerophobota</taxon>
    </lineage>
</organism>
<dbReference type="EMBL" id="DRBC01000013">
    <property type="protein sequence ID" value="HDN84155.1"/>
    <property type="molecule type" value="Genomic_DNA"/>
</dbReference>
<evidence type="ECO:0000313" key="11">
    <source>
        <dbReference type="Proteomes" id="UP000267654"/>
    </source>
</evidence>
<feature type="binding site" evidence="7">
    <location>
        <begin position="88"/>
        <end position="93"/>
    </location>
    <ligand>
        <name>NAD(+)</name>
        <dbReference type="ChEBI" id="CHEBI:57540"/>
    </ligand>
</feature>
<dbReference type="InterPro" id="IPR058236">
    <property type="entry name" value="Rex_actinobacterial-type"/>
</dbReference>
<protein>
    <recommendedName>
        <fullName evidence="7">Redox-sensing transcriptional repressor Rex</fullName>
    </recommendedName>
</protein>
<dbReference type="Pfam" id="PF06971">
    <property type="entry name" value="Put_DNA-bind_N"/>
    <property type="match status" value="1"/>
</dbReference>
<dbReference type="GO" id="GO:0045892">
    <property type="term" value="P:negative regulation of DNA-templated transcription"/>
    <property type="evidence" value="ECO:0007669"/>
    <property type="project" value="InterPro"/>
</dbReference>
<dbReference type="PANTHER" id="PTHR35786">
    <property type="entry name" value="REDOX-SENSING TRANSCRIPTIONAL REPRESSOR REX"/>
    <property type="match status" value="1"/>
</dbReference>
<accession>A0A662DI27</accession>
<comment type="subcellular location">
    <subcellularLocation>
        <location evidence="7">Cytoplasm</location>
    </subcellularLocation>
</comment>
<dbReference type="InterPro" id="IPR036388">
    <property type="entry name" value="WH-like_DNA-bd_sf"/>
</dbReference>
<dbReference type="SUPFAM" id="SSF46785">
    <property type="entry name" value="Winged helix' DNA-binding domain"/>
    <property type="match status" value="1"/>
</dbReference>
<dbReference type="SUPFAM" id="SSF51735">
    <property type="entry name" value="NAD(P)-binding Rossmann-fold domains"/>
    <property type="match status" value="1"/>
</dbReference>
<sequence length="211" mass="23662">MPRFRAPEVAVQRLSLYLRTLKSIPDDRVLSSQKFAELVGTTDNQIRKDLSYFGWFGIRGQGYRVDRLKEEITHILTLNRKWRLALVGVGKLGSALLMYPGFRKDKFQIKLAFDSDPEKIGKTIGGIVIQDVEKIPELLPLNKIKVGIITTPADVAQDVADKLIRGKVKGILNFAPTHLVVPGKVKLKNIDLSIPLEILSFFISQEKIAVS</sequence>
<dbReference type="NCBIfam" id="NF003996">
    <property type="entry name" value="PRK05472.2-5"/>
    <property type="match status" value="1"/>
</dbReference>
<comment type="caution">
    <text evidence="7">Lacks conserved residue(s) required for the propagation of feature annotation.</text>
</comment>
<gene>
    <name evidence="7" type="primary">rex</name>
    <name evidence="10" type="ORF">DRI96_01310</name>
    <name evidence="9" type="ORF">ENG47_00170</name>
</gene>
<name>A0A662DI27_UNCAE</name>
<dbReference type="Proteomes" id="UP000267654">
    <property type="component" value="Unassembled WGS sequence"/>
</dbReference>
<dbReference type="NCBIfam" id="NF003994">
    <property type="entry name" value="PRK05472.2-3"/>
    <property type="match status" value="1"/>
</dbReference>
<dbReference type="NCBIfam" id="NF003993">
    <property type="entry name" value="PRK05472.2-2"/>
    <property type="match status" value="1"/>
</dbReference>
<dbReference type="GO" id="GO:0003677">
    <property type="term" value="F:DNA binding"/>
    <property type="evidence" value="ECO:0007669"/>
    <property type="project" value="UniProtKB-UniRule"/>
</dbReference>
<comment type="similarity">
    <text evidence="7">Belongs to the transcriptional regulatory Rex family.</text>
</comment>
<dbReference type="InterPro" id="IPR036291">
    <property type="entry name" value="NAD(P)-bd_dom_sf"/>
</dbReference>
<keyword evidence="4 7" id="KW-0520">NAD</keyword>
<feature type="domain" description="CoA-binding" evidence="8">
    <location>
        <begin position="78"/>
        <end position="178"/>
    </location>
</feature>
<keyword evidence="5 7" id="KW-0238">DNA-binding</keyword>
<evidence type="ECO:0000256" key="6">
    <source>
        <dbReference type="ARBA" id="ARBA00023163"/>
    </source>
</evidence>
<evidence type="ECO:0000256" key="1">
    <source>
        <dbReference type="ARBA" id="ARBA00022490"/>
    </source>
</evidence>
<dbReference type="NCBIfam" id="NF003995">
    <property type="entry name" value="PRK05472.2-4"/>
    <property type="match status" value="1"/>
</dbReference>
<dbReference type="EMBL" id="QMQB01000033">
    <property type="protein sequence ID" value="RLE14538.1"/>
    <property type="molecule type" value="Genomic_DNA"/>
</dbReference>
<dbReference type="InterPro" id="IPR036390">
    <property type="entry name" value="WH_DNA-bd_sf"/>
</dbReference>
<dbReference type="Gene3D" id="3.40.50.720">
    <property type="entry name" value="NAD(P)-binding Rossmann-like Domain"/>
    <property type="match status" value="1"/>
</dbReference>
<dbReference type="AlphaFoldDB" id="A0A662DI27"/>
<proteinExistence type="inferred from homology"/>
<reference evidence="10 11" key="1">
    <citation type="submission" date="2018-06" db="EMBL/GenBank/DDBJ databases">
        <title>Extensive metabolic versatility and redundancy in microbially diverse, dynamic hydrothermal sediments.</title>
        <authorList>
            <person name="Dombrowski N."/>
            <person name="Teske A."/>
            <person name="Baker B.J."/>
        </authorList>
    </citation>
    <scope>NUCLEOTIDE SEQUENCE [LARGE SCALE GENOMIC DNA]</scope>
    <source>
        <strain evidence="10">B19_G9</strain>
    </source>
</reference>
<dbReference type="GO" id="GO:0051775">
    <property type="term" value="P:response to redox state"/>
    <property type="evidence" value="ECO:0007669"/>
    <property type="project" value="InterPro"/>
</dbReference>
<evidence type="ECO:0000259" key="8">
    <source>
        <dbReference type="SMART" id="SM00881"/>
    </source>
</evidence>
<keyword evidence="1 7" id="KW-0963">Cytoplasm</keyword>
<dbReference type="Pfam" id="PF02629">
    <property type="entry name" value="CoA_binding"/>
    <property type="match status" value="1"/>
</dbReference>
<dbReference type="InterPro" id="IPR022876">
    <property type="entry name" value="Tscrpt_rep_Rex"/>
</dbReference>
<keyword evidence="3 7" id="KW-0805">Transcription regulation</keyword>
<evidence type="ECO:0000313" key="9">
    <source>
        <dbReference type="EMBL" id="HDN84155.1"/>
    </source>
</evidence>
<comment type="function">
    <text evidence="7">Modulates transcription in response to changes in cellular NADH/NAD(+) redox state.</text>
</comment>
<dbReference type="PANTHER" id="PTHR35786:SF1">
    <property type="entry name" value="REDOX-SENSING TRANSCRIPTIONAL REPRESSOR REX 1"/>
    <property type="match status" value="1"/>
</dbReference>
<dbReference type="Proteomes" id="UP000885660">
    <property type="component" value="Unassembled WGS sequence"/>
</dbReference>
<dbReference type="HAMAP" id="MF_01131">
    <property type="entry name" value="Rex"/>
    <property type="match status" value="1"/>
</dbReference>
<dbReference type="SMART" id="SM00881">
    <property type="entry name" value="CoA_binding"/>
    <property type="match status" value="1"/>
</dbReference>
<evidence type="ECO:0000256" key="7">
    <source>
        <dbReference type="HAMAP-Rule" id="MF_01131"/>
    </source>
</evidence>
<comment type="subunit">
    <text evidence="7">Homodimer.</text>
</comment>
<evidence type="ECO:0000313" key="10">
    <source>
        <dbReference type="EMBL" id="RLE14538.1"/>
    </source>
</evidence>
<evidence type="ECO:0000256" key="4">
    <source>
        <dbReference type="ARBA" id="ARBA00023027"/>
    </source>
</evidence>
<evidence type="ECO:0000256" key="5">
    <source>
        <dbReference type="ARBA" id="ARBA00023125"/>
    </source>
</evidence>
<dbReference type="InterPro" id="IPR009718">
    <property type="entry name" value="Rex_DNA-bd_C_dom"/>
</dbReference>
<dbReference type="Gene3D" id="1.10.10.10">
    <property type="entry name" value="Winged helix-like DNA-binding domain superfamily/Winged helix DNA-binding domain"/>
    <property type="match status" value="1"/>
</dbReference>
<evidence type="ECO:0000256" key="3">
    <source>
        <dbReference type="ARBA" id="ARBA00023015"/>
    </source>
</evidence>
<reference evidence="9" key="2">
    <citation type="journal article" date="2020" name="mSystems">
        <title>Genome- and Community-Level Interaction Insights into Carbon Utilization and Element Cycling Functions of Hydrothermarchaeota in Hydrothermal Sediment.</title>
        <authorList>
            <person name="Zhou Z."/>
            <person name="Liu Y."/>
            <person name="Xu W."/>
            <person name="Pan J."/>
            <person name="Luo Z.H."/>
            <person name="Li M."/>
        </authorList>
    </citation>
    <scope>NUCLEOTIDE SEQUENCE [LARGE SCALE GENOMIC DNA]</scope>
    <source>
        <strain evidence="9">HyVt-219</strain>
    </source>
</reference>
<dbReference type="GO" id="GO:0005737">
    <property type="term" value="C:cytoplasm"/>
    <property type="evidence" value="ECO:0007669"/>
    <property type="project" value="UniProtKB-SubCell"/>
</dbReference>
<dbReference type="InterPro" id="IPR003781">
    <property type="entry name" value="CoA-bd"/>
</dbReference>
<keyword evidence="2 7" id="KW-0678">Repressor</keyword>